<dbReference type="InParanoid" id="A0A1E1K948"/>
<protein>
    <submittedName>
        <fullName evidence="2">Uncharacterized protein</fullName>
    </submittedName>
</protein>
<evidence type="ECO:0000256" key="1">
    <source>
        <dbReference type="SAM" id="MobiDB-lite"/>
    </source>
</evidence>
<evidence type="ECO:0000313" key="2">
    <source>
        <dbReference type="EMBL" id="CZS93134.1"/>
    </source>
</evidence>
<sequence length="280" mass="30393">MNSYICKHRTWPSSPSIIKSPSTRTTSSSETPRITHQYPCPFSISYLSKSNNQARIRCKDMEKEPRVRGIAELCARCRPTGLGMGVGLGSGLGGGRRRWECEWGVGAVTGAKRDEEVVKDERALSGNVVEAEGMEVDLPLPSDESAKRSVVLDIAAIDDISTAAKSMDDHHGYDLLLSAENGDAEEARTPAFSIFKKVLEVITQGSSSPARKDVKMGERAGTSVSVNEITSTDESRDGGSGEGKGQKKQRWVNVDEDPDWEVVVSGEKDYGKSGRGRKVN</sequence>
<dbReference type="AlphaFoldDB" id="A0A1E1K948"/>
<comment type="caution">
    <text evidence="2">The sequence shown here is derived from an EMBL/GenBank/DDBJ whole genome shotgun (WGS) entry which is preliminary data.</text>
</comment>
<keyword evidence="3" id="KW-1185">Reference proteome</keyword>
<proteinExistence type="predicted"/>
<organism evidence="2 3">
    <name type="scientific">Rhynchosporium graminicola</name>
    <dbReference type="NCBI Taxonomy" id="2792576"/>
    <lineage>
        <taxon>Eukaryota</taxon>
        <taxon>Fungi</taxon>
        <taxon>Dikarya</taxon>
        <taxon>Ascomycota</taxon>
        <taxon>Pezizomycotina</taxon>
        <taxon>Leotiomycetes</taxon>
        <taxon>Helotiales</taxon>
        <taxon>Ploettnerulaceae</taxon>
        <taxon>Rhynchosporium</taxon>
    </lineage>
</organism>
<reference evidence="3" key="1">
    <citation type="submission" date="2016-03" db="EMBL/GenBank/DDBJ databases">
        <authorList>
            <person name="Ploux O."/>
        </authorList>
    </citation>
    <scope>NUCLEOTIDE SEQUENCE [LARGE SCALE GENOMIC DNA]</scope>
    <source>
        <strain evidence="3">UK7</strain>
    </source>
</reference>
<accession>A0A1E1K948</accession>
<feature type="compositionally biased region" description="Polar residues" evidence="1">
    <location>
        <begin position="222"/>
        <end position="232"/>
    </location>
</feature>
<feature type="region of interest" description="Disordered" evidence="1">
    <location>
        <begin position="15"/>
        <end position="34"/>
    </location>
</feature>
<dbReference type="EMBL" id="FJUW01000007">
    <property type="protein sequence ID" value="CZS93134.1"/>
    <property type="molecule type" value="Genomic_DNA"/>
</dbReference>
<dbReference type="Proteomes" id="UP000178129">
    <property type="component" value="Unassembled WGS sequence"/>
</dbReference>
<evidence type="ECO:0000313" key="3">
    <source>
        <dbReference type="Proteomes" id="UP000178129"/>
    </source>
</evidence>
<gene>
    <name evidence="2" type="ORF">RCO7_07832</name>
</gene>
<feature type="region of interest" description="Disordered" evidence="1">
    <location>
        <begin position="206"/>
        <end position="280"/>
    </location>
</feature>
<name>A0A1E1K948_9HELO</name>